<name>N8UXG6_9GAMM</name>
<proteinExistence type="predicted"/>
<evidence type="ECO:0000313" key="2">
    <source>
        <dbReference type="Proteomes" id="UP000013049"/>
    </source>
</evidence>
<sequence length="59" mass="6801">MITTEATFEGNYIKIGKYMLTYHVADSGEVFWKIFKSGILVESTFRLDTAIQYCVEKRG</sequence>
<dbReference type="Proteomes" id="UP000013049">
    <property type="component" value="Unassembled WGS sequence"/>
</dbReference>
<accession>N8UXG6</accession>
<organism evidence="1 2">
    <name type="scientific">Acinetobacter vivianii</name>
    <dbReference type="NCBI Taxonomy" id="1776742"/>
    <lineage>
        <taxon>Bacteria</taxon>
        <taxon>Pseudomonadati</taxon>
        <taxon>Pseudomonadota</taxon>
        <taxon>Gammaproteobacteria</taxon>
        <taxon>Moraxellales</taxon>
        <taxon>Moraxellaceae</taxon>
        <taxon>Acinetobacter</taxon>
    </lineage>
</organism>
<protein>
    <submittedName>
        <fullName evidence="1">Uncharacterized protein</fullName>
    </submittedName>
</protein>
<evidence type="ECO:0000313" key="1">
    <source>
        <dbReference type="EMBL" id="ENU92070.1"/>
    </source>
</evidence>
<reference evidence="1 2" key="1">
    <citation type="submission" date="2013-02" db="EMBL/GenBank/DDBJ databases">
        <title>The Genome Sequence of Acinetobacter sp. NIPH 758.</title>
        <authorList>
            <consortium name="The Broad Institute Genome Sequencing Platform"/>
            <consortium name="The Broad Institute Genome Sequencing Center for Infectious Disease"/>
            <person name="Cerqueira G."/>
            <person name="Feldgarden M."/>
            <person name="Courvalin P."/>
            <person name="Perichon B."/>
            <person name="Grillot-Courvalin C."/>
            <person name="Clermont D."/>
            <person name="Rocha E."/>
            <person name="Yoon E.-J."/>
            <person name="Nemec A."/>
            <person name="Walker B."/>
            <person name="Young S.K."/>
            <person name="Zeng Q."/>
            <person name="Gargeya S."/>
            <person name="Fitzgerald M."/>
            <person name="Haas B."/>
            <person name="Abouelleil A."/>
            <person name="Alvarado L."/>
            <person name="Arachchi H.M."/>
            <person name="Berlin A.M."/>
            <person name="Chapman S.B."/>
            <person name="Dewar J."/>
            <person name="Goldberg J."/>
            <person name="Griggs A."/>
            <person name="Gujja S."/>
            <person name="Hansen M."/>
            <person name="Howarth C."/>
            <person name="Imamovic A."/>
            <person name="Larimer J."/>
            <person name="McCowan C."/>
            <person name="Murphy C."/>
            <person name="Neiman D."/>
            <person name="Pearson M."/>
            <person name="Priest M."/>
            <person name="Roberts A."/>
            <person name="Saif S."/>
            <person name="Shea T."/>
            <person name="Sisk P."/>
            <person name="Sykes S."/>
            <person name="Wortman J."/>
            <person name="Nusbaum C."/>
            <person name="Birren B."/>
        </authorList>
    </citation>
    <scope>NUCLEOTIDE SEQUENCE [LARGE SCALE GENOMIC DNA]</scope>
    <source>
        <strain evidence="1 2">NIPH 758</strain>
    </source>
</reference>
<dbReference type="EMBL" id="APPC01000017">
    <property type="protein sequence ID" value="ENU92070.1"/>
    <property type="molecule type" value="Genomic_DNA"/>
</dbReference>
<gene>
    <name evidence="1" type="ORF">F971_01957</name>
</gene>
<dbReference type="AlphaFoldDB" id="N8UXG6"/>
<dbReference type="HOGENOM" id="CLU_2949698_0_0_6"/>
<comment type="caution">
    <text evidence="1">The sequence shown here is derived from an EMBL/GenBank/DDBJ whole genome shotgun (WGS) entry which is preliminary data.</text>
</comment>